<dbReference type="Proteomes" id="UP001574169">
    <property type="component" value="Unassembled WGS sequence"/>
</dbReference>
<organism evidence="1 2">
    <name type="scientific">Flavobacterium zubiriense</name>
    <dbReference type="NCBI Taxonomy" id="3138075"/>
    <lineage>
        <taxon>Bacteria</taxon>
        <taxon>Pseudomonadati</taxon>
        <taxon>Bacteroidota</taxon>
        <taxon>Flavobacteriia</taxon>
        <taxon>Flavobacteriales</taxon>
        <taxon>Flavobacteriaceae</taxon>
        <taxon>Flavobacterium</taxon>
    </lineage>
</organism>
<sequence length="255" mass="28877">MKGFVSLLMFSLSQVGFGQTPDGKVIYGKIVAASGNVEGVTVVNLVNEIATVSDSKGEFYILAKAEDLLVFSSLNLEIHRKLIEDEDLKSSFLTIEMLDKINPLDEVIVNKHPEINAVSMGIVSKKVKHLTQMERKLYTAGDFKPIHLLTLLGGGLEVDPILNAINGRTKAIKHMIKIEKKSSILNQIEFLFEEEFYTKKLNIPKEYIRGFQYYCVEDEKNTSVLESKNKTNIEFLMTKLALEYNEIIRCETHQE</sequence>
<proteinExistence type="predicted"/>
<gene>
    <name evidence="1" type="ORF">AAGV28_06085</name>
</gene>
<evidence type="ECO:0000313" key="2">
    <source>
        <dbReference type="Proteomes" id="UP001574169"/>
    </source>
</evidence>
<reference evidence="1 2" key="1">
    <citation type="submission" date="2024-04" db="EMBL/GenBank/DDBJ databases">
        <title>New Clade of Flavobacterium.</title>
        <authorList>
            <person name="Matos L."/>
            <person name="Proenca D.N."/>
            <person name="Fransisco R.M."/>
            <person name="Chung A.P."/>
            <person name="Maccario L."/>
            <person name="Sorensen S.J."/>
            <person name="Morais P.V."/>
        </authorList>
    </citation>
    <scope>NUCLEOTIDE SEQUENCE [LARGE SCALE GENOMIC DNA]</scope>
    <source>
        <strain evidence="1 2">FZUC8N2.13</strain>
    </source>
</reference>
<dbReference type="RefSeq" id="WP_373405937.1">
    <property type="nucleotide sequence ID" value="NZ_JBCFQL010000005.1"/>
</dbReference>
<name>A0ABV4TDD2_9FLAO</name>
<protein>
    <recommendedName>
        <fullName evidence="3">CarboxypepD_reg-like domain-containing protein</fullName>
    </recommendedName>
</protein>
<dbReference type="EMBL" id="JBCFQL010000005">
    <property type="protein sequence ID" value="MFA9190937.1"/>
    <property type="molecule type" value="Genomic_DNA"/>
</dbReference>
<accession>A0ABV4TDD2</accession>
<evidence type="ECO:0008006" key="3">
    <source>
        <dbReference type="Google" id="ProtNLM"/>
    </source>
</evidence>
<keyword evidence="2" id="KW-1185">Reference proteome</keyword>
<evidence type="ECO:0000313" key="1">
    <source>
        <dbReference type="EMBL" id="MFA9190937.1"/>
    </source>
</evidence>
<comment type="caution">
    <text evidence="1">The sequence shown here is derived from an EMBL/GenBank/DDBJ whole genome shotgun (WGS) entry which is preliminary data.</text>
</comment>